<sequence>MVNKYNLKKQIKIAGPRRIKDRGIKWIEHYHERSQGLKKKFDKELGKGSYMRWEGHDYTTDSDYFIVVGPAVTKNLKKRFFAGIKKLPDDPKTPVYAPSGEYFSSSNGAYTHASEKWAIPFPKGAPNYTLNELAVIDIPRHVKG</sequence>
<gene>
    <name evidence="1" type="ORF">LCGC14_0967610</name>
</gene>
<reference evidence="1" key="1">
    <citation type="journal article" date="2015" name="Nature">
        <title>Complex archaea that bridge the gap between prokaryotes and eukaryotes.</title>
        <authorList>
            <person name="Spang A."/>
            <person name="Saw J.H."/>
            <person name="Jorgensen S.L."/>
            <person name="Zaremba-Niedzwiedzka K."/>
            <person name="Martijn J."/>
            <person name="Lind A.E."/>
            <person name="van Eijk R."/>
            <person name="Schleper C."/>
            <person name="Guy L."/>
            <person name="Ettema T.J."/>
        </authorList>
    </citation>
    <scope>NUCLEOTIDE SEQUENCE</scope>
</reference>
<comment type="caution">
    <text evidence="1">The sequence shown here is derived from an EMBL/GenBank/DDBJ whole genome shotgun (WGS) entry which is preliminary data.</text>
</comment>
<dbReference type="EMBL" id="LAZR01003540">
    <property type="protein sequence ID" value="KKN17255.1"/>
    <property type="molecule type" value="Genomic_DNA"/>
</dbReference>
<organism evidence="1">
    <name type="scientific">marine sediment metagenome</name>
    <dbReference type="NCBI Taxonomy" id="412755"/>
    <lineage>
        <taxon>unclassified sequences</taxon>
        <taxon>metagenomes</taxon>
        <taxon>ecological metagenomes</taxon>
    </lineage>
</organism>
<protein>
    <submittedName>
        <fullName evidence="1">Uncharacterized protein</fullName>
    </submittedName>
</protein>
<dbReference type="AlphaFoldDB" id="A0A0F9NCN2"/>
<proteinExistence type="predicted"/>
<name>A0A0F9NCN2_9ZZZZ</name>
<evidence type="ECO:0000313" key="1">
    <source>
        <dbReference type="EMBL" id="KKN17255.1"/>
    </source>
</evidence>
<accession>A0A0F9NCN2</accession>